<dbReference type="InterPro" id="IPR043129">
    <property type="entry name" value="ATPase_NBD"/>
</dbReference>
<evidence type="ECO:0000313" key="4">
    <source>
        <dbReference type="Proteomes" id="UP000288607"/>
    </source>
</evidence>
<feature type="region of interest" description="Disordered" evidence="2">
    <location>
        <begin position="1"/>
        <end position="32"/>
    </location>
</feature>
<sequence length="437" mass="47531">MSMAMNNQTTSTRPASRIRTMPSQTGPMTASASAVASTAAASKSETTKLAKRQMILDYLYTHKKGSRQDIALAVPCSLPIIAQNLAVLEDEGLIQRTGFLTSTGGRKPQNYAFIPEARIAVGVSVFSDGMDLCAADLDGRRLAFTHVRLAYENSARFYDAACNKIEDFINALAGREREALAEQAQTDGGDVAAVPFDAHRVLGVAFSVQGRVSPDGEQITFGGILGNTGLSVAPFAARLPYPCQFIHDSYSAASTEVWFDPTVSDAYCLYLNEHVGSAVIVDGRVRQGTDLRSGNCEHMRLVPGGRACYCGQRGCVDAYCSREALLGESGTDLDEFFDRLHAGDETCVRLFNDYLDALAQTITNMRMVFSVDVILGGEIARRFSEADMRRLAERVRALDPFPESTVQLRKSVDEAEQSTLGAALHYIRRFVDANTGR</sequence>
<dbReference type="OrthoDB" id="3225083at2"/>
<dbReference type="SUPFAM" id="SSF53067">
    <property type="entry name" value="Actin-like ATPase domain"/>
    <property type="match status" value="2"/>
</dbReference>
<dbReference type="Pfam" id="PF00480">
    <property type="entry name" value="ROK"/>
    <property type="match status" value="1"/>
</dbReference>
<dbReference type="InterPro" id="IPR036390">
    <property type="entry name" value="WH_DNA-bd_sf"/>
</dbReference>
<organism evidence="3 4">
    <name type="scientific">Bifidobacterium callimiconis</name>
    <dbReference type="NCBI Taxonomy" id="2306973"/>
    <lineage>
        <taxon>Bacteria</taxon>
        <taxon>Bacillati</taxon>
        <taxon>Actinomycetota</taxon>
        <taxon>Actinomycetes</taxon>
        <taxon>Bifidobacteriales</taxon>
        <taxon>Bifidobacteriaceae</taxon>
        <taxon>Bifidobacterium</taxon>
    </lineage>
</organism>
<dbReference type="SUPFAM" id="SSF46785">
    <property type="entry name" value="Winged helix' DNA-binding domain"/>
    <property type="match status" value="1"/>
</dbReference>
<dbReference type="AlphaFoldDB" id="A0A430FBM0"/>
<dbReference type="Gene3D" id="3.30.420.40">
    <property type="match status" value="2"/>
</dbReference>
<keyword evidence="4" id="KW-1185">Reference proteome</keyword>
<reference evidence="3 4" key="1">
    <citation type="submission" date="2018-09" db="EMBL/GenBank/DDBJ databases">
        <title>Characterization of the phylogenetic diversity of five novel species belonging to the genus Bifidobacterium.</title>
        <authorList>
            <person name="Lugli G.A."/>
            <person name="Duranti S."/>
            <person name="Milani C."/>
        </authorList>
    </citation>
    <scope>NUCLEOTIDE SEQUENCE [LARGE SCALE GENOMIC DNA]</scope>
    <source>
        <strain evidence="3 4">2028B</strain>
    </source>
</reference>
<dbReference type="PANTHER" id="PTHR18964">
    <property type="entry name" value="ROK (REPRESSOR, ORF, KINASE) FAMILY"/>
    <property type="match status" value="1"/>
</dbReference>
<accession>A0A430FBM0</accession>
<dbReference type="InterPro" id="IPR000600">
    <property type="entry name" value="ROK"/>
</dbReference>
<dbReference type="Proteomes" id="UP000288607">
    <property type="component" value="Unassembled WGS sequence"/>
</dbReference>
<comment type="caution">
    <text evidence="3">The sequence shown here is derived from an EMBL/GenBank/DDBJ whole genome shotgun (WGS) entry which is preliminary data.</text>
</comment>
<protein>
    <submittedName>
        <fullName evidence="3">NagC family transcriptional regulator</fullName>
    </submittedName>
</protein>
<evidence type="ECO:0000256" key="1">
    <source>
        <dbReference type="ARBA" id="ARBA00006479"/>
    </source>
</evidence>
<gene>
    <name evidence="3" type="ORF">D2E23_1730</name>
</gene>
<dbReference type="PANTHER" id="PTHR18964:SF149">
    <property type="entry name" value="BIFUNCTIONAL UDP-N-ACETYLGLUCOSAMINE 2-EPIMERASE_N-ACETYLMANNOSAMINE KINASE"/>
    <property type="match status" value="1"/>
</dbReference>
<name>A0A430FBM0_9BIFI</name>
<dbReference type="InterPro" id="IPR036388">
    <property type="entry name" value="WH-like_DNA-bd_sf"/>
</dbReference>
<feature type="compositionally biased region" description="Polar residues" evidence="2">
    <location>
        <begin position="1"/>
        <end position="14"/>
    </location>
</feature>
<evidence type="ECO:0000313" key="3">
    <source>
        <dbReference type="EMBL" id="RSX50182.1"/>
    </source>
</evidence>
<proteinExistence type="inferred from homology"/>
<dbReference type="EMBL" id="QXGJ01000009">
    <property type="protein sequence ID" value="RSX50182.1"/>
    <property type="molecule type" value="Genomic_DNA"/>
</dbReference>
<dbReference type="Gene3D" id="1.10.10.10">
    <property type="entry name" value="Winged helix-like DNA-binding domain superfamily/Winged helix DNA-binding domain"/>
    <property type="match status" value="1"/>
</dbReference>
<comment type="similarity">
    <text evidence="1">Belongs to the ROK (NagC/XylR) family.</text>
</comment>
<evidence type="ECO:0000256" key="2">
    <source>
        <dbReference type="SAM" id="MobiDB-lite"/>
    </source>
</evidence>